<gene>
    <name evidence="1" type="ORF">HJG63_010967</name>
</gene>
<keyword evidence="2" id="KW-1185">Reference proteome</keyword>
<dbReference type="AlphaFoldDB" id="A0A7J8HR58"/>
<evidence type="ECO:0000313" key="1">
    <source>
        <dbReference type="EMBL" id="KAF6474834.1"/>
    </source>
</evidence>
<comment type="caution">
    <text evidence="1">The sequence shown here is derived from an EMBL/GenBank/DDBJ whole genome shotgun (WGS) entry which is preliminary data.</text>
</comment>
<evidence type="ECO:0000313" key="2">
    <source>
        <dbReference type="Proteomes" id="UP000593571"/>
    </source>
</evidence>
<sequence length="121" mass="14380">MILRHAGWWIQQETETLKRILIESSIKQTNINILECLPSRCFQRWIFFFNIIYQYPRRVYGLVKKRACSIHVYVDAIHIKVWEILSHLKTQQEDSHLHAVNRALTRSQTLPDLPGLQSPEL</sequence>
<dbReference type="Proteomes" id="UP000593571">
    <property type="component" value="Unassembled WGS sequence"/>
</dbReference>
<organism evidence="1 2">
    <name type="scientific">Rousettus aegyptiacus</name>
    <name type="common">Egyptian fruit bat</name>
    <name type="synonym">Pteropus aegyptiacus</name>
    <dbReference type="NCBI Taxonomy" id="9407"/>
    <lineage>
        <taxon>Eukaryota</taxon>
        <taxon>Metazoa</taxon>
        <taxon>Chordata</taxon>
        <taxon>Craniata</taxon>
        <taxon>Vertebrata</taxon>
        <taxon>Euteleostomi</taxon>
        <taxon>Mammalia</taxon>
        <taxon>Eutheria</taxon>
        <taxon>Laurasiatheria</taxon>
        <taxon>Chiroptera</taxon>
        <taxon>Yinpterochiroptera</taxon>
        <taxon>Pteropodoidea</taxon>
        <taxon>Pteropodidae</taxon>
        <taxon>Rousettinae</taxon>
        <taxon>Rousettus</taxon>
    </lineage>
</organism>
<reference evidence="1 2" key="1">
    <citation type="journal article" date="2020" name="Nature">
        <title>Six reference-quality genomes reveal evolution of bat adaptations.</title>
        <authorList>
            <person name="Jebb D."/>
            <person name="Huang Z."/>
            <person name="Pippel M."/>
            <person name="Hughes G.M."/>
            <person name="Lavrichenko K."/>
            <person name="Devanna P."/>
            <person name="Winkler S."/>
            <person name="Jermiin L.S."/>
            <person name="Skirmuntt E.C."/>
            <person name="Katzourakis A."/>
            <person name="Burkitt-Gray L."/>
            <person name="Ray D.A."/>
            <person name="Sullivan K.A.M."/>
            <person name="Roscito J.G."/>
            <person name="Kirilenko B.M."/>
            <person name="Davalos L.M."/>
            <person name="Corthals A.P."/>
            <person name="Power M.L."/>
            <person name="Jones G."/>
            <person name="Ransome R.D."/>
            <person name="Dechmann D.K.N."/>
            <person name="Locatelli A.G."/>
            <person name="Puechmaille S.J."/>
            <person name="Fedrigo O."/>
            <person name="Jarvis E.D."/>
            <person name="Hiller M."/>
            <person name="Vernes S.C."/>
            <person name="Myers E.W."/>
            <person name="Teeling E.C."/>
        </authorList>
    </citation>
    <scope>NUCLEOTIDE SEQUENCE [LARGE SCALE GENOMIC DNA]</scope>
    <source>
        <strain evidence="1">MRouAeg1</strain>
        <tissue evidence="1">Muscle</tissue>
    </source>
</reference>
<proteinExistence type="predicted"/>
<protein>
    <submittedName>
        <fullName evidence="1">Uncharacterized protein</fullName>
    </submittedName>
</protein>
<accession>A0A7J8HR58</accession>
<name>A0A7J8HR58_ROUAE</name>
<dbReference type="EMBL" id="JACASE010000004">
    <property type="protein sequence ID" value="KAF6474834.1"/>
    <property type="molecule type" value="Genomic_DNA"/>
</dbReference>